<sequence>MIPMERASAHERRMLKILRALNAQDRATLMAFGEFLLAGGAALRAAGGECASVETPPSTPQHEPRPPDESVVAAIKRLRRVYPMLDPSEMLHETSALMAAHVLQGRDAGAVIDELERLFLARYETQGSRSAEEPDPSTNQDAQPL</sequence>
<evidence type="ECO:0000313" key="3">
    <source>
        <dbReference type="Proteomes" id="UP001296967"/>
    </source>
</evidence>
<evidence type="ECO:0000256" key="1">
    <source>
        <dbReference type="SAM" id="MobiDB-lite"/>
    </source>
</evidence>
<dbReference type="AlphaFoldDB" id="A0AAJ0UI23"/>
<name>A0AAJ0UI23_HALSE</name>
<dbReference type="Proteomes" id="UP001296967">
    <property type="component" value="Unassembled WGS sequence"/>
</dbReference>
<dbReference type="EMBL" id="NHSF01000068">
    <property type="protein sequence ID" value="MBK5931673.1"/>
    <property type="molecule type" value="Genomic_DNA"/>
</dbReference>
<reference evidence="2" key="2">
    <citation type="journal article" date="2020" name="Microorganisms">
        <title>Osmotic Adaptation and Compatible Solute Biosynthesis of Phototrophic Bacteria as Revealed from Genome Analyses.</title>
        <authorList>
            <person name="Imhoff J.F."/>
            <person name="Rahn T."/>
            <person name="Kunzel S."/>
            <person name="Keller A."/>
            <person name="Neulinger S.C."/>
        </authorList>
    </citation>
    <scope>NUCLEOTIDE SEQUENCE</scope>
    <source>
        <strain evidence="2">DSM 4395</strain>
    </source>
</reference>
<feature type="region of interest" description="Disordered" evidence="1">
    <location>
        <begin position="49"/>
        <end position="69"/>
    </location>
</feature>
<reference evidence="2" key="1">
    <citation type="submission" date="2017-05" db="EMBL/GenBank/DDBJ databases">
        <authorList>
            <person name="Imhoff J.F."/>
            <person name="Rahn T."/>
            <person name="Kuenzel S."/>
            <person name="Neulinger S.C."/>
        </authorList>
    </citation>
    <scope>NUCLEOTIDE SEQUENCE</scope>
    <source>
        <strain evidence="2">DSM 4395</strain>
    </source>
</reference>
<feature type="region of interest" description="Disordered" evidence="1">
    <location>
        <begin position="125"/>
        <end position="145"/>
    </location>
</feature>
<evidence type="ECO:0000313" key="2">
    <source>
        <dbReference type="EMBL" id="MBK5931673.1"/>
    </source>
</evidence>
<accession>A0AAJ0UI23</accession>
<feature type="compositionally biased region" description="Polar residues" evidence="1">
    <location>
        <begin position="136"/>
        <end position="145"/>
    </location>
</feature>
<proteinExistence type="predicted"/>
<evidence type="ECO:0008006" key="4">
    <source>
        <dbReference type="Google" id="ProtNLM"/>
    </source>
</evidence>
<keyword evidence="3" id="KW-1185">Reference proteome</keyword>
<gene>
    <name evidence="2" type="ORF">CCR82_14375</name>
</gene>
<protein>
    <recommendedName>
        <fullName evidence="4">Crp/Fnr family transcriptional regulator</fullName>
    </recommendedName>
</protein>
<comment type="caution">
    <text evidence="2">The sequence shown here is derived from an EMBL/GenBank/DDBJ whole genome shotgun (WGS) entry which is preliminary data.</text>
</comment>
<organism evidence="2 3">
    <name type="scientific">Halochromatium salexigens</name>
    <name type="common">Chromatium salexigens</name>
    <dbReference type="NCBI Taxonomy" id="49447"/>
    <lineage>
        <taxon>Bacteria</taxon>
        <taxon>Pseudomonadati</taxon>
        <taxon>Pseudomonadota</taxon>
        <taxon>Gammaproteobacteria</taxon>
        <taxon>Chromatiales</taxon>
        <taxon>Chromatiaceae</taxon>
        <taxon>Halochromatium</taxon>
    </lineage>
</organism>